<keyword evidence="2" id="KW-1185">Reference proteome</keyword>
<dbReference type="Proteomes" id="UP001623330">
    <property type="component" value="Unassembled WGS sequence"/>
</dbReference>
<accession>A0ABR4P0F6</accession>
<comment type="caution">
    <text evidence="1">The sequence shown here is derived from an EMBL/GenBank/DDBJ whole genome shotgun (WGS) entry which is preliminary data.</text>
</comment>
<evidence type="ECO:0000313" key="2">
    <source>
        <dbReference type="Proteomes" id="UP001623330"/>
    </source>
</evidence>
<protein>
    <submittedName>
        <fullName evidence="1">Uncharacterized protein</fullName>
    </submittedName>
</protein>
<sequence>MARGSKIALPKVCSFQLFNTCFNKEIITNLNKKTFYKDIYSRSLVFFPYTLVLR</sequence>
<dbReference type="EMBL" id="JBEVYD010000002">
    <property type="protein sequence ID" value="KAL3235082.1"/>
    <property type="molecule type" value="Genomic_DNA"/>
</dbReference>
<evidence type="ECO:0000313" key="1">
    <source>
        <dbReference type="EMBL" id="KAL3235082.1"/>
    </source>
</evidence>
<proteinExistence type="predicted"/>
<gene>
    <name evidence="1" type="ORF">RNJ44_02870</name>
</gene>
<name>A0ABR4P0F6_9SACH</name>
<reference evidence="1 2" key="1">
    <citation type="submission" date="2024-05" db="EMBL/GenBank/DDBJ databases">
        <title>Long read based assembly of the Candida bracarensis genome reveals expanded adhesin content.</title>
        <authorList>
            <person name="Marcet-Houben M."/>
            <person name="Ksiezopolska E."/>
            <person name="Gabaldon T."/>
        </authorList>
    </citation>
    <scope>NUCLEOTIDE SEQUENCE [LARGE SCALE GENOMIC DNA]</scope>
    <source>
        <strain evidence="1 2">CBM6</strain>
    </source>
</reference>
<organism evidence="1 2">
    <name type="scientific">Nakaseomyces bracarensis</name>
    <dbReference type="NCBI Taxonomy" id="273131"/>
    <lineage>
        <taxon>Eukaryota</taxon>
        <taxon>Fungi</taxon>
        <taxon>Dikarya</taxon>
        <taxon>Ascomycota</taxon>
        <taxon>Saccharomycotina</taxon>
        <taxon>Saccharomycetes</taxon>
        <taxon>Saccharomycetales</taxon>
        <taxon>Saccharomycetaceae</taxon>
        <taxon>Nakaseomyces</taxon>
    </lineage>
</organism>